<accession>A0A3M7SB32</accession>
<feature type="signal peptide" evidence="1">
    <location>
        <begin position="1"/>
        <end position="17"/>
    </location>
</feature>
<evidence type="ECO:0000313" key="3">
    <source>
        <dbReference type="Proteomes" id="UP000276133"/>
    </source>
</evidence>
<feature type="chain" id="PRO_5018068486" evidence="1">
    <location>
        <begin position="18"/>
        <end position="60"/>
    </location>
</feature>
<proteinExistence type="predicted"/>
<dbReference type="Proteomes" id="UP000276133">
    <property type="component" value="Unassembled WGS sequence"/>
</dbReference>
<keyword evidence="1" id="KW-0732">Signal</keyword>
<keyword evidence="3" id="KW-1185">Reference proteome</keyword>
<protein>
    <submittedName>
        <fullName evidence="2">Uncharacterized protein</fullName>
    </submittedName>
</protein>
<evidence type="ECO:0000256" key="1">
    <source>
        <dbReference type="SAM" id="SignalP"/>
    </source>
</evidence>
<name>A0A3M7SB32_BRAPC</name>
<comment type="caution">
    <text evidence="2">The sequence shown here is derived from an EMBL/GenBank/DDBJ whole genome shotgun (WGS) entry which is preliminary data.</text>
</comment>
<gene>
    <name evidence="2" type="ORF">BpHYR1_042569</name>
</gene>
<sequence>MSKFLSLFLMITCSSLGKVTTFVLIVCSWSEELSTIPEFVKKPFNALFLNLNSTETSLNS</sequence>
<dbReference type="AlphaFoldDB" id="A0A3M7SB32"/>
<organism evidence="2 3">
    <name type="scientific">Brachionus plicatilis</name>
    <name type="common">Marine rotifer</name>
    <name type="synonym">Brachionus muelleri</name>
    <dbReference type="NCBI Taxonomy" id="10195"/>
    <lineage>
        <taxon>Eukaryota</taxon>
        <taxon>Metazoa</taxon>
        <taxon>Spiralia</taxon>
        <taxon>Gnathifera</taxon>
        <taxon>Rotifera</taxon>
        <taxon>Eurotatoria</taxon>
        <taxon>Monogononta</taxon>
        <taxon>Pseudotrocha</taxon>
        <taxon>Ploima</taxon>
        <taxon>Brachionidae</taxon>
        <taxon>Brachionus</taxon>
    </lineage>
</organism>
<dbReference type="EMBL" id="REGN01001720">
    <property type="protein sequence ID" value="RNA32939.1"/>
    <property type="molecule type" value="Genomic_DNA"/>
</dbReference>
<reference evidence="2 3" key="1">
    <citation type="journal article" date="2018" name="Sci. Rep.">
        <title>Genomic signatures of local adaptation to the degree of environmental predictability in rotifers.</title>
        <authorList>
            <person name="Franch-Gras L."/>
            <person name="Hahn C."/>
            <person name="Garcia-Roger E.M."/>
            <person name="Carmona M.J."/>
            <person name="Serra M."/>
            <person name="Gomez A."/>
        </authorList>
    </citation>
    <scope>NUCLEOTIDE SEQUENCE [LARGE SCALE GENOMIC DNA]</scope>
    <source>
        <strain evidence="2">HYR1</strain>
    </source>
</reference>
<evidence type="ECO:0000313" key="2">
    <source>
        <dbReference type="EMBL" id="RNA32939.1"/>
    </source>
</evidence>